<feature type="compositionally biased region" description="Low complexity" evidence="5">
    <location>
        <begin position="36"/>
        <end position="52"/>
    </location>
</feature>
<keyword evidence="7" id="KW-1185">Reference proteome</keyword>
<dbReference type="InterPro" id="IPR028846">
    <property type="entry name" value="Recoverin"/>
</dbReference>
<proteinExistence type="inferred from homology"/>
<dbReference type="FunFam" id="1.10.238.10:FF:000009">
    <property type="entry name" value="Visinin-like protein 1"/>
    <property type="match status" value="1"/>
</dbReference>
<dbReference type="InterPro" id="IPR018247">
    <property type="entry name" value="EF_Hand_1_Ca_BS"/>
</dbReference>
<keyword evidence="3" id="KW-0677">Repeat</keyword>
<dbReference type="InterPro" id="IPR002048">
    <property type="entry name" value="EF_hand_dom"/>
</dbReference>
<dbReference type="GeneID" id="117148016"/>
<dbReference type="CDD" id="cd00051">
    <property type="entry name" value="EFh"/>
    <property type="match status" value="2"/>
</dbReference>
<sequence>MPEVLDAMEMEAPSDVVDISAQETAVNVITIIDASSINNNNNSNSTTNNNHHNSGEPETEIGAVQLQQQQQQQQQQLHLQPASNFVAIPLLERRRRSRSHSRSHCRIAPLAPIICIQNGSHPEELVRLSRSRSCFLRIRRTFIKLFGKIMGSNNPSEADRYDYYDYSELEEFETPARYRPDSLSALSRATRFTEDEIKRIYRGFKAECPTGVVKEDTFKVIYSQFFPQGANPTLYAHYVFNTLDQDHSGIVSFEDFVQGLSILSRGSVEEKLRWTFSLYDINGDGFITREEMTDIVTAIYELMGRLPDECPEEEKIKGKVEQIFQKMDTNRDGVVTLEEFLEACRNDDAISRSMSVFDTAF</sequence>
<evidence type="ECO:0000313" key="7">
    <source>
        <dbReference type="Proteomes" id="UP000515162"/>
    </source>
</evidence>
<dbReference type="RefSeq" id="XP_033171071.1">
    <property type="nucleotide sequence ID" value="XM_033315180.1"/>
</dbReference>
<dbReference type="AlphaFoldDB" id="A0A6P8L771"/>
<evidence type="ECO:0000256" key="5">
    <source>
        <dbReference type="SAM" id="MobiDB-lite"/>
    </source>
</evidence>
<dbReference type="Gene3D" id="1.10.238.10">
    <property type="entry name" value="EF-hand"/>
    <property type="match status" value="1"/>
</dbReference>
<comment type="similarity">
    <text evidence="1">Belongs to the recoverin family.</text>
</comment>
<dbReference type="Pfam" id="PF13499">
    <property type="entry name" value="EF-hand_7"/>
    <property type="match status" value="1"/>
</dbReference>
<dbReference type="Pfam" id="PF13833">
    <property type="entry name" value="EF-hand_8"/>
    <property type="match status" value="1"/>
</dbReference>
<dbReference type="SUPFAM" id="SSF47473">
    <property type="entry name" value="EF-hand"/>
    <property type="match status" value="1"/>
</dbReference>
<protein>
    <submittedName>
        <fullName evidence="8">Kv channel-interacting protein 1 isoform X3</fullName>
    </submittedName>
</protein>
<dbReference type="PRINTS" id="PR00450">
    <property type="entry name" value="RECOVERIN"/>
</dbReference>
<evidence type="ECO:0000259" key="6">
    <source>
        <dbReference type="PROSITE" id="PS50222"/>
    </source>
</evidence>
<dbReference type="PROSITE" id="PS50222">
    <property type="entry name" value="EF_HAND_2"/>
    <property type="match status" value="3"/>
</dbReference>
<evidence type="ECO:0000313" key="8">
    <source>
        <dbReference type="RefSeq" id="XP_033171071.1"/>
    </source>
</evidence>
<feature type="region of interest" description="Disordered" evidence="5">
    <location>
        <begin position="36"/>
        <end position="57"/>
    </location>
</feature>
<feature type="domain" description="EF-hand" evidence="6">
    <location>
        <begin position="231"/>
        <end position="266"/>
    </location>
</feature>
<dbReference type="GO" id="GO:0005509">
    <property type="term" value="F:calcium ion binding"/>
    <property type="evidence" value="ECO:0007669"/>
    <property type="project" value="InterPro"/>
</dbReference>
<evidence type="ECO:0000256" key="1">
    <source>
        <dbReference type="ARBA" id="ARBA00006049"/>
    </source>
</evidence>
<dbReference type="PANTHER" id="PTHR23055:SF167">
    <property type="entry name" value="EF-HAND DOMAIN-CONTAINING PROTEIN"/>
    <property type="match status" value="1"/>
</dbReference>
<reference evidence="8" key="1">
    <citation type="submission" date="2025-08" db="UniProtKB">
        <authorList>
            <consortium name="RefSeq"/>
        </authorList>
    </citation>
    <scope>IDENTIFICATION</scope>
    <source>
        <strain evidence="8">Mau12</strain>
        <tissue evidence="8">Whole Body</tissue>
    </source>
</reference>
<dbReference type="PANTHER" id="PTHR23055">
    <property type="entry name" value="CALCIUM BINDING PROTEINS"/>
    <property type="match status" value="1"/>
</dbReference>
<evidence type="ECO:0000256" key="3">
    <source>
        <dbReference type="ARBA" id="ARBA00022737"/>
    </source>
</evidence>
<dbReference type="SMART" id="SM00054">
    <property type="entry name" value="EFh"/>
    <property type="match status" value="3"/>
</dbReference>
<accession>A0A6P8L771</accession>
<name>A0A6P8L771_DROMA</name>
<keyword evidence="2" id="KW-0479">Metal-binding</keyword>
<keyword evidence="4" id="KW-0106">Calcium</keyword>
<dbReference type="Proteomes" id="UP000515162">
    <property type="component" value="Chromosome X"/>
</dbReference>
<feature type="domain" description="EF-hand" evidence="6">
    <location>
        <begin position="267"/>
        <end position="302"/>
    </location>
</feature>
<dbReference type="InterPro" id="IPR011992">
    <property type="entry name" value="EF-hand-dom_pair"/>
</dbReference>
<dbReference type="PROSITE" id="PS00018">
    <property type="entry name" value="EF_HAND_1"/>
    <property type="match status" value="3"/>
</dbReference>
<evidence type="ECO:0000256" key="4">
    <source>
        <dbReference type="ARBA" id="ARBA00022837"/>
    </source>
</evidence>
<organism evidence="7 8">
    <name type="scientific">Drosophila mauritiana</name>
    <name type="common">Fruit fly</name>
    <dbReference type="NCBI Taxonomy" id="7226"/>
    <lineage>
        <taxon>Eukaryota</taxon>
        <taxon>Metazoa</taxon>
        <taxon>Ecdysozoa</taxon>
        <taxon>Arthropoda</taxon>
        <taxon>Hexapoda</taxon>
        <taxon>Insecta</taxon>
        <taxon>Pterygota</taxon>
        <taxon>Neoptera</taxon>
        <taxon>Endopterygota</taxon>
        <taxon>Diptera</taxon>
        <taxon>Brachycera</taxon>
        <taxon>Muscomorpha</taxon>
        <taxon>Ephydroidea</taxon>
        <taxon>Drosophilidae</taxon>
        <taxon>Drosophila</taxon>
        <taxon>Sophophora</taxon>
    </lineage>
</organism>
<gene>
    <name evidence="8" type="primary">LOC117148016</name>
</gene>
<evidence type="ECO:0000256" key="2">
    <source>
        <dbReference type="ARBA" id="ARBA00022723"/>
    </source>
</evidence>
<feature type="domain" description="EF-hand" evidence="6">
    <location>
        <begin position="315"/>
        <end position="350"/>
    </location>
</feature>